<dbReference type="InterPro" id="IPR005225">
    <property type="entry name" value="Small_GTP-bd"/>
</dbReference>
<dbReference type="GO" id="GO:0005525">
    <property type="term" value="F:GTP binding"/>
    <property type="evidence" value="ECO:0007669"/>
    <property type="project" value="UniProtKB-KW"/>
</dbReference>
<dbReference type="STRING" id="45067.Llan_1499"/>
<keyword evidence="8 16" id="KW-1133">Transmembrane helix</keyword>
<evidence type="ECO:0000256" key="13">
    <source>
        <dbReference type="NCBIfam" id="TIGR00437"/>
    </source>
</evidence>
<dbReference type="PANTHER" id="PTHR43185:SF1">
    <property type="entry name" value="FE(2+) TRANSPORTER FEOB"/>
    <property type="match status" value="1"/>
</dbReference>
<feature type="transmembrane region" description="Helical" evidence="16">
    <location>
        <begin position="710"/>
        <end position="729"/>
    </location>
</feature>
<feature type="binding site" evidence="14">
    <location>
        <begin position="146"/>
        <end position="148"/>
    </location>
    <ligand>
        <name>GTP</name>
        <dbReference type="ChEBI" id="CHEBI:37565"/>
        <label>1</label>
    </ligand>
</feature>
<dbReference type="RefSeq" id="WP_028372646.1">
    <property type="nucleotide sequence ID" value="NZ_CAAAJD010000003.1"/>
</dbReference>
<feature type="transmembrane region" description="Helical" evidence="16">
    <location>
        <begin position="678"/>
        <end position="698"/>
    </location>
</feature>
<evidence type="ECO:0000256" key="14">
    <source>
        <dbReference type="PIRSR" id="PIRSR603373-1"/>
    </source>
</evidence>
<name>A0A0W0VQ52_9GAMM</name>
<evidence type="ECO:0000256" key="8">
    <source>
        <dbReference type="ARBA" id="ARBA00022989"/>
    </source>
</evidence>
<keyword evidence="11 14" id="KW-0342">GTP-binding</keyword>
<feature type="binding site" evidence="14">
    <location>
        <begin position="8"/>
        <end position="15"/>
    </location>
    <ligand>
        <name>GTP</name>
        <dbReference type="ChEBI" id="CHEBI:37565"/>
        <label>1</label>
    </ligand>
</feature>
<feature type="binding site" evidence="15">
    <location>
        <position position="22"/>
    </location>
    <ligand>
        <name>Mg(2+)</name>
        <dbReference type="ChEBI" id="CHEBI:18420"/>
        <label>1</label>
    </ligand>
</feature>
<comment type="subcellular location">
    <subcellularLocation>
        <location evidence="1 16">Cell inner membrane</location>
        <topology evidence="1 16">Multi-pass membrane protein</topology>
    </subcellularLocation>
</comment>
<dbReference type="InterPro" id="IPR011640">
    <property type="entry name" value="Fe2_transport_prot_B_C"/>
</dbReference>
<dbReference type="OrthoDB" id="9809127at2"/>
<dbReference type="PRINTS" id="PR00326">
    <property type="entry name" value="GTP1OBG"/>
</dbReference>
<keyword evidence="5" id="KW-0997">Cell inner membrane</keyword>
<dbReference type="AlphaFoldDB" id="A0A0W0VQ52"/>
<evidence type="ECO:0000256" key="7">
    <source>
        <dbReference type="ARBA" id="ARBA00022741"/>
    </source>
</evidence>
<dbReference type="Pfam" id="PF07670">
    <property type="entry name" value="Gate"/>
    <property type="match status" value="2"/>
</dbReference>
<feature type="binding site" evidence="15">
    <location>
        <position position="20"/>
    </location>
    <ligand>
        <name>Mg(2+)</name>
        <dbReference type="ChEBI" id="CHEBI:18420"/>
        <label>2</label>
    </ligand>
</feature>
<evidence type="ECO:0000256" key="6">
    <source>
        <dbReference type="ARBA" id="ARBA00022692"/>
    </source>
</evidence>
<keyword evidence="7 14" id="KW-0547">Nucleotide-binding</keyword>
<evidence type="ECO:0000256" key="11">
    <source>
        <dbReference type="ARBA" id="ARBA00023134"/>
    </source>
</evidence>
<feature type="transmembrane region" description="Helical" evidence="16">
    <location>
        <begin position="332"/>
        <end position="354"/>
    </location>
</feature>
<evidence type="ECO:0000256" key="10">
    <source>
        <dbReference type="ARBA" id="ARBA00023065"/>
    </source>
</evidence>
<evidence type="ECO:0000256" key="3">
    <source>
        <dbReference type="ARBA" id="ARBA00022475"/>
    </source>
</evidence>
<keyword evidence="19" id="KW-1185">Reference proteome</keyword>
<gene>
    <name evidence="18" type="primary">feoB</name>
    <name evidence="18" type="ORF">Llan_1499</name>
</gene>
<keyword evidence="3" id="KW-1003">Cell membrane</keyword>
<feature type="binding site" evidence="14">
    <location>
        <begin position="117"/>
        <end position="120"/>
    </location>
    <ligand>
        <name>GTP</name>
        <dbReference type="ChEBI" id="CHEBI:37565"/>
        <label>1</label>
    </ligand>
</feature>
<evidence type="ECO:0000256" key="2">
    <source>
        <dbReference type="ARBA" id="ARBA00022448"/>
    </source>
</evidence>
<comment type="similarity">
    <text evidence="16">Belongs to the TRAFAC class TrmE-Era-EngA-EngB-Septin-like GTPase superfamily. FeoB GTPase (TC 9.A.8) family.</text>
</comment>
<accession>A0A0W0VQ52</accession>
<evidence type="ECO:0000256" key="15">
    <source>
        <dbReference type="PIRSR" id="PIRSR603373-2"/>
    </source>
</evidence>
<proteinExistence type="inferred from homology"/>
<dbReference type="NCBIfam" id="NF007105">
    <property type="entry name" value="PRK09554.1"/>
    <property type="match status" value="1"/>
</dbReference>
<keyword evidence="15" id="KW-0460">Magnesium</keyword>
<feature type="binding site" evidence="14">
    <location>
        <begin position="54"/>
        <end position="57"/>
    </location>
    <ligand>
        <name>GTP</name>
        <dbReference type="ChEBI" id="CHEBI:37565"/>
        <label>1</label>
    </ligand>
</feature>
<dbReference type="PATRIC" id="fig|45067.4.peg.1570"/>
<dbReference type="CDD" id="cd01879">
    <property type="entry name" value="FeoB"/>
    <property type="match status" value="1"/>
</dbReference>
<dbReference type="NCBIfam" id="TIGR00437">
    <property type="entry name" value="feoB"/>
    <property type="match status" value="1"/>
</dbReference>
<comment type="function">
    <text evidence="16">Probable transporter of a GTP-driven Fe(2+) uptake system.</text>
</comment>
<feature type="transmembrane region" description="Helical" evidence="16">
    <location>
        <begin position="468"/>
        <end position="488"/>
    </location>
</feature>
<keyword evidence="4 16" id="KW-0410">Iron transport</keyword>
<evidence type="ECO:0000256" key="4">
    <source>
        <dbReference type="ARBA" id="ARBA00022496"/>
    </source>
</evidence>
<dbReference type="eggNOG" id="COG0370">
    <property type="taxonomic scope" value="Bacteria"/>
</dbReference>
<dbReference type="Pfam" id="PF02421">
    <property type="entry name" value="FeoB_N"/>
    <property type="match status" value="1"/>
</dbReference>
<dbReference type="PROSITE" id="PS51711">
    <property type="entry name" value="G_FEOB"/>
    <property type="match status" value="1"/>
</dbReference>
<reference evidence="18 19" key="1">
    <citation type="submission" date="2015-11" db="EMBL/GenBank/DDBJ databases">
        <title>Genomic analysis of 38 Legionella species identifies large and diverse effector repertoires.</title>
        <authorList>
            <person name="Burstein D."/>
            <person name="Amaro F."/>
            <person name="Zusman T."/>
            <person name="Lifshitz Z."/>
            <person name="Cohen O."/>
            <person name="Gilbert J.A."/>
            <person name="Pupko T."/>
            <person name="Shuman H.A."/>
            <person name="Segal G."/>
        </authorList>
    </citation>
    <scope>NUCLEOTIDE SEQUENCE [LARGE SCALE GENOMIC DNA]</scope>
    <source>
        <strain evidence="18 19">ATCC 49751</strain>
    </source>
</reference>
<feature type="domain" description="FeoB-type G" evidence="17">
    <location>
        <begin position="1"/>
        <end position="166"/>
    </location>
</feature>
<dbReference type="InterPro" id="IPR050860">
    <property type="entry name" value="FeoB_GTPase"/>
</dbReference>
<dbReference type="Pfam" id="PF07664">
    <property type="entry name" value="FeoB_C"/>
    <property type="match status" value="1"/>
</dbReference>
<keyword evidence="6 16" id="KW-0812">Transmembrane</keyword>
<dbReference type="Gene3D" id="1.10.287.1770">
    <property type="match status" value="1"/>
</dbReference>
<dbReference type="PANTHER" id="PTHR43185">
    <property type="entry name" value="FERROUS IRON TRANSPORT PROTEIN B"/>
    <property type="match status" value="1"/>
</dbReference>
<dbReference type="InterPro" id="IPR011642">
    <property type="entry name" value="Gate_dom"/>
</dbReference>
<feature type="transmembrane region" description="Helical" evidence="16">
    <location>
        <begin position="297"/>
        <end position="320"/>
    </location>
</feature>
<feature type="binding site" evidence="15">
    <location>
        <position position="19"/>
    </location>
    <ligand>
        <name>Mg(2+)</name>
        <dbReference type="ChEBI" id="CHEBI:18420"/>
        <label>2</label>
    </ligand>
</feature>
<evidence type="ECO:0000256" key="9">
    <source>
        <dbReference type="ARBA" id="ARBA00023004"/>
    </source>
</evidence>
<keyword evidence="2 16" id="KW-0813">Transport</keyword>
<feature type="transmembrane region" description="Helical" evidence="16">
    <location>
        <begin position="735"/>
        <end position="756"/>
    </location>
</feature>
<dbReference type="GO" id="GO:0046872">
    <property type="term" value="F:metal ion binding"/>
    <property type="evidence" value="ECO:0007669"/>
    <property type="project" value="UniProtKB-KW"/>
</dbReference>
<keyword evidence="12 16" id="KW-0472">Membrane</keyword>
<dbReference type="GO" id="GO:0005886">
    <property type="term" value="C:plasma membrane"/>
    <property type="evidence" value="ECO:0007669"/>
    <property type="project" value="UniProtKB-SubCell"/>
</dbReference>
<keyword evidence="10" id="KW-0406">Ion transport</keyword>
<dbReference type="EMBL" id="LNYI01000028">
    <property type="protein sequence ID" value="KTD22236.1"/>
    <property type="molecule type" value="Genomic_DNA"/>
</dbReference>
<keyword evidence="15" id="KW-0479">Metal-binding</keyword>
<evidence type="ECO:0000313" key="18">
    <source>
        <dbReference type="EMBL" id="KTD22236.1"/>
    </source>
</evidence>
<sequence length="770" mass="83827">MTHVLLVGNPNCGKTTLFNALTGSNQRVGNWPGVTVEKKTGSYFLGNQTIDVTDLPGIYSLSSSTAASQDERIAATALVTLDTDMIINVVDACHLERHLYLTSQLLELGKPVVVVLNMMDIANQRGIAIDNQALAQALGCPVLPLQAHKKIGIDALNEALGKKHAPPKPLALEFPAKVKETLVELRQQLLKQKIAPLLVDYYARRIVEGDSMLLSISPTSRPHDLFAGLTAGSIDLASSLDPAVNKLREVDKEDFDIICADARYTKIHELVLAVQKKCSDASEHFTAKLDRIVLHRYLALPIFLGLMYLMFLFAINIGGAFQDFFDITTDTIFVQGTAWLLQQLHTPHWLIALLANGLGKGINTTLTFIPVIAAMFFFLSLLEASGYMARAAFVVDKIMRALGLPGKSFVPMIVGFGCNVPAIMAARTLDSERDRLLTVMMSPFMSCSARLAIYAVFVAAFFPTGGQNIVFSLYLLGIVMAVFTGFILRNTILRGQASPLILELPAYHKPTLKRLFRETFLRLRHFVIRAGRLIIPVCVILGGLNSITLQGGMSTGEASTQSLLSLLGQWLTPVFAPMGLHQDNWPATVGLLTGMLAKEVVVGSLNSLYAQVGHLAQVTAANFDFWGSLQSAFWSIPQNLSELGQALVNPLVASAPDGALSQSVYGMMVERFDGKAGAYAYLVFILLYIPCVSTMAVIRQEASKKMMWFSIIWSFIVAYTTAVLIYQLATVASHPLQSITLVVIMIVGVTGLIVSLKRRSSGGIYVAANS</sequence>
<evidence type="ECO:0000256" key="12">
    <source>
        <dbReference type="ARBA" id="ARBA00023136"/>
    </source>
</evidence>
<dbReference type="FunFam" id="3.40.50.300:FF:000426">
    <property type="entry name" value="Ferrous iron transport protein B"/>
    <property type="match status" value="1"/>
</dbReference>
<feature type="transmembrane region" description="Helical" evidence="16">
    <location>
        <begin position="436"/>
        <end position="462"/>
    </location>
</feature>
<dbReference type="SUPFAM" id="SSF52540">
    <property type="entry name" value="P-loop containing nucleoside triphosphate hydrolases"/>
    <property type="match status" value="1"/>
</dbReference>
<evidence type="ECO:0000256" key="5">
    <source>
        <dbReference type="ARBA" id="ARBA00022519"/>
    </source>
</evidence>
<dbReference type="InterPro" id="IPR006073">
    <property type="entry name" value="GTP-bd"/>
</dbReference>
<feature type="binding site" evidence="15">
    <location>
        <position position="23"/>
    </location>
    <ligand>
        <name>Mg(2+)</name>
        <dbReference type="ChEBI" id="CHEBI:18420"/>
        <label>2</label>
    </ligand>
</feature>
<protein>
    <recommendedName>
        <fullName evidence="13 16">Ferrous iron transport protein B</fullName>
    </recommendedName>
</protein>
<dbReference type="InterPro" id="IPR003373">
    <property type="entry name" value="Fe2_transport_prot-B"/>
</dbReference>
<dbReference type="InterPro" id="IPR027417">
    <property type="entry name" value="P-loop_NTPase"/>
</dbReference>
<dbReference type="Gene3D" id="3.40.50.300">
    <property type="entry name" value="P-loop containing nucleotide triphosphate hydrolases"/>
    <property type="match status" value="1"/>
</dbReference>
<evidence type="ECO:0000313" key="19">
    <source>
        <dbReference type="Proteomes" id="UP000054869"/>
    </source>
</evidence>
<dbReference type="GO" id="GO:0015093">
    <property type="term" value="F:ferrous iron transmembrane transporter activity"/>
    <property type="evidence" value="ECO:0007669"/>
    <property type="project" value="UniProtKB-UniRule"/>
</dbReference>
<keyword evidence="9 16" id="KW-0408">Iron</keyword>
<evidence type="ECO:0000259" key="17">
    <source>
        <dbReference type="PROSITE" id="PS51711"/>
    </source>
</evidence>
<evidence type="ECO:0000256" key="16">
    <source>
        <dbReference type="RuleBase" id="RU362098"/>
    </source>
</evidence>
<feature type="transmembrane region" description="Helical" evidence="16">
    <location>
        <begin position="366"/>
        <end position="389"/>
    </location>
</feature>
<dbReference type="Proteomes" id="UP000054869">
    <property type="component" value="Unassembled WGS sequence"/>
</dbReference>
<feature type="binding site" evidence="14">
    <location>
        <begin position="33"/>
        <end position="37"/>
    </location>
    <ligand>
        <name>GTP</name>
        <dbReference type="ChEBI" id="CHEBI:37565"/>
        <label>1</label>
    </ligand>
</feature>
<feature type="transmembrane region" description="Helical" evidence="16">
    <location>
        <begin position="409"/>
        <end position="429"/>
    </location>
</feature>
<comment type="caution">
    <text evidence="18">The sequence shown here is derived from an EMBL/GenBank/DDBJ whole genome shotgun (WGS) entry which is preliminary data.</text>
</comment>
<dbReference type="NCBIfam" id="TIGR00231">
    <property type="entry name" value="small_GTP"/>
    <property type="match status" value="1"/>
</dbReference>
<organism evidence="18 19">
    <name type="scientific">Legionella lansingensis</name>
    <dbReference type="NCBI Taxonomy" id="45067"/>
    <lineage>
        <taxon>Bacteria</taxon>
        <taxon>Pseudomonadati</taxon>
        <taxon>Pseudomonadota</taxon>
        <taxon>Gammaproteobacteria</taxon>
        <taxon>Legionellales</taxon>
        <taxon>Legionellaceae</taxon>
        <taxon>Legionella</taxon>
    </lineage>
</organism>
<evidence type="ECO:0000256" key="1">
    <source>
        <dbReference type="ARBA" id="ARBA00004429"/>
    </source>
</evidence>
<dbReference type="InterPro" id="IPR030389">
    <property type="entry name" value="G_FEOB_dom"/>
</dbReference>